<keyword evidence="1" id="KW-1133">Transmembrane helix</keyword>
<gene>
    <name evidence="2" type="ORF">A3D07_03805</name>
</gene>
<feature type="transmembrane region" description="Helical" evidence="1">
    <location>
        <begin position="78"/>
        <end position="99"/>
    </location>
</feature>
<sequence length="103" mass="11526">MGNKKSVLSSIILSVILTIVVIVLLTVCGELDAGFKSWLTQTFSHHWIGKSIISILVFLVSVPVFYVLNLKKISTLSLIWLLVAIANLSFGVLLVFFFFETYF</sequence>
<feature type="transmembrane region" description="Helical" evidence="1">
    <location>
        <begin position="7"/>
        <end position="27"/>
    </location>
</feature>
<keyword evidence="1" id="KW-0472">Membrane</keyword>
<proteinExistence type="predicted"/>
<organism evidence="2 3">
    <name type="scientific">Candidatus Curtissbacteria bacterium RIFCSPHIGHO2_02_FULL_42_15</name>
    <dbReference type="NCBI Taxonomy" id="1797716"/>
    <lineage>
        <taxon>Bacteria</taxon>
        <taxon>Candidatus Curtissiibacteriota</taxon>
    </lineage>
</organism>
<protein>
    <submittedName>
        <fullName evidence="2">Uncharacterized protein</fullName>
    </submittedName>
</protein>
<dbReference type="EMBL" id="MFBF01000066">
    <property type="protein sequence ID" value="OGD89730.1"/>
    <property type="molecule type" value="Genomic_DNA"/>
</dbReference>
<keyword evidence="1" id="KW-0812">Transmembrane</keyword>
<dbReference type="STRING" id="1797716.A3D07_03805"/>
<feature type="transmembrane region" description="Helical" evidence="1">
    <location>
        <begin position="47"/>
        <end position="66"/>
    </location>
</feature>
<reference evidence="2 3" key="1">
    <citation type="journal article" date="2016" name="Nat. Commun.">
        <title>Thousands of microbial genomes shed light on interconnected biogeochemical processes in an aquifer system.</title>
        <authorList>
            <person name="Anantharaman K."/>
            <person name="Brown C.T."/>
            <person name="Hug L.A."/>
            <person name="Sharon I."/>
            <person name="Castelle C.J."/>
            <person name="Probst A.J."/>
            <person name="Thomas B.C."/>
            <person name="Singh A."/>
            <person name="Wilkins M.J."/>
            <person name="Karaoz U."/>
            <person name="Brodie E.L."/>
            <person name="Williams K.H."/>
            <person name="Hubbard S.S."/>
            <person name="Banfield J.F."/>
        </authorList>
    </citation>
    <scope>NUCLEOTIDE SEQUENCE [LARGE SCALE GENOMIC DNA]</scope>
</reference>
<evidence type="ECO:0000256" key="1">
    <source>
        <dbReference type="SAM" id="Phobius"/>
    </source>
</evidence>
<dbReference type="Proteomes" id="UP000177124">
    <property type="component" value="Unassembled WGS sequence"/>
</dbReference>
<dbReference type="AlphaFoldDB" id="A0A1F5GD03"/>
<accession>A0A1F5GD03</accession>
<name>A0A1F5GD03_9BACT</name>
<evidence type="ECO:0000313" key="3">
    <source>
        <dbReference type="Proteomes" id="UP000177124"/>
    </source>
</evidence>
<comment type="caution">
    <text evidence="2">The sequence shown here is derived from an EMBL/GenBank/DDBJ whole genome shotgun (WGS) entry which is preliminary data.</text>
</comment>
<evidence type="ECO:0000313" key="2">
    <source>
        <dbReference type="EMBL" id="OGD89730.1"/>
    </source>
</evidence>